<dbReference type="CDD" id="cd04730">
    <property type="entry name" value="NPD_like"/>
    <property type="match status" value="1"/>
</dbReference>
<dbReference type="Pfam" id="PF03060">
    <property type="entry name" value="NMO"/>
    <property type="match status" value="1"/>
</dbReference>
<dbReference type="RefSeq" id="XP_046019501.1">
    <property type="nucleotide sequence ID" value="XM_046152555.1"/>
</dbReference>
<comment type="caution">
    <text evidence="4">The sequence shown here is derived from an EMBL/GenBank/DDBJ whole genome shotgun (WGS) entry which is preliminary data.</text>
</comment>
<dbReference type="PANTHER" id="PTHR32332:SF34">
    <property type="entry name" value="2-NITROPROPANE DIOXYGENASE FAMILY, PUTATIVE-RELATED"/>
    <property type="match status" value="1"/>
</dbReference>
<reference evidence="4" key="1">
    <citation type="journal article" date="2021" name="Nat. Commun.">
        <title>Genetic determinants of endophytism in the Arabidopsis root mycobiome.</title>
        <authorList>
            <person name="Mesny F."/>
            <person name="Miyauchi S."/>
            <person name="Thiergart T."/>
            <person name="Pickel B."/>
            <person name="Atanasova L."/>
            <person name="Karlsson M."/>
            <person name="Huettel B."/>
            <person name="Barry K.W."/>
            <person name="Haridas S."/>
            <person name="Chen C."/>
            <person name="Bauer D."/>
            <person name="Andreopoulos W."/>
            <person name="Pangilinan J."/>
            <person name="LaButti K."/>
            <person name="Riley R."/>
            <person name="Lipzen A."/>
            <person name="Clum A."/>
            <person name="Drula E."/>
            <person name="Henrissat B."/>
            <person name="Kohler A."/>
            <person name="Grigoriev I.V."/>
            <person name="Martin F.M."/>
            <person name="Hacquard S."/>
        </authorList>
    </citation>
    <scope>NUCLEOTIDE SEQUENCE</scope>
    <source>
        <strain evidence="4">MPI-CAGE-CH-0230</strain>
    </source>
</reference>
<organism evidence="4 5">
    <name type="scientific">Microdochium trichocladiopsis</name>
    <dbReference type="NCBI Taxonomy" id="1682393"/>
    <lineage>
        <taxon>Eukaryota</taxon>
        <taxon>Fungi</taxon>
        <taxon>Dikarya</taxon>
        <taxon>Ascomycota</taxon>
        <taxon>Pezizomycotina</taxon>
        <taxon>Sordariomycetes</taxon>
        <taxon>Xylariomycetidae</taxon>
        <taxon>Xylariales</taxon>
        <taxon>Microdochiaceae</taxon>
        <taxon>Microdochium</taxon>
    </lineage>
</organism>
<dbReference type="InterPro" id="IPR013785">
    <property type="entry name" value="Aldolase_TIM"/>
</dbReference>
<keyword evidence="4" id="KW-0223">Dioxygenase</keyword>
<dbReference type="Proteomes" id="UP000756346">
    <property type="component" value="Unassembled WGS sequence"/>
</dbReference>
<accession>A0A9P8YKZ6</accession>
<dbReference type="Gene3D" id="3.20.20.70">
    <property type="entry name" value="Aldolase class I"/>
    <property type="match status" value="1"/>
</dbReference>
<dbReference type="EMBL" id="JAGTJQ010000001">
    <property type="protein sequence ID" value="KAH7041446.1"/>
    <property type="molecule type" value="Genomic_DNA"/>
</dbReference>
<name>A0A9P8YKZ6_9PEZI</name>
<dbReference type="GeneID" id="70182101"/>
<gene>
    <name evidence="4" type="ORF">B0I36DRAFT_312858</name>
</gene>
<sequence>MATNILQTWFPTTKSPVVMCPPMFMSVNGILAAEVTKAGGLGFVAGAWDFTPGNPTLADLDEQLSVARAILAIPDSDTLPVGVGFLTFDPSVVDFAVTGLPILRKHKPAAIWLFVPQPDSTTHRDIISVIRAASDKSWSPKVFVQVGNVAAAREALEDGADGLVAQGVDAGGHQWAQGSSVISLVPEIKALTREKKYRDRDIAIVAAGGISHGSSVVAALALGADGVGMGTRFLVAEEASSKLSARDAIIQSTDGGASTVKSLLHDHIEDRYIFPGPFDGRALVGPSILDERDGVTLAENQGRLKAAVSAGDTSRDVVWAGTGVGLINEVLPAAEILDRTRAEALESLQLLQAFA</sequence>
<keyword evidence="3" id="KW-0560">Oxidoreductase</keyword>
<keyword evidence="2" id="KW-0288">FMN</keyword>
<dbReference type="SUPFAM" id="SSF51412">
    <property type="entry name" value="Inosine monophosphate dehydrogenase (IMPDH)"/>
    <property type="match status" value="1"/>
</dbReference>
<evidence type="ECO:0000256" key="2">
    <source>
        <dbReference type="ARBA" id="ARBA00022643"/>
    </source>
</evidence>
<keyword evidence="5" id="KW-1185">Reference proteome</keyword>
<dbReference type="PANTHER" id="PTHR32332">
    <property type="entry name" value="2-NITROPROPANE DIOXYGENASE"/>
    <property type="match status" value="1"/>
</dbReference>
<dbReference type="AlphaFoldDB" id="A0A9P8YKZ6"/>
<evidence type="ECO:0000313" key="5">
    <source>
        <dbReference type="Proteomes" id="UP000756346"/>
    </source>
</evidence>
<protein>
    <submittedName>
        <fullName evidence="4">2-nitropropane dioxygenase</fullName>
    </submittedName>
</protein>
<evidence type="ECO:0000313" key="4">
    <source>
        <dbReference type="EMBL" id="KAH7041446.1"/>
    </source>
</evidence>
<dbReference type="GO" id="GO:0051213">
    <property type="term" value="F:dioxygenase activity"/>
    <property type="evidence" value="ECO:0007669"/>
    <property type="project" value="UniProtKB-KW"/>
</dbReference>
<proteinExistence type="predicted"/>
<dbReference type="OrthoDB" id="2349068at2759"/>
<evidence type="ECO:0000256" key="1">
    <source>
        <dbReference type="ARBA" id="ARBA00022630"/>
    </source>
</evidence>
<dbReference type="GO" id="GO:0018580">
    <property type="term" value="F:nitronate monooxygenase activity"/>
    <property type="evidence" value="ECO:0007669"/>
    <property type="project" value="InterPro"/>
</dbReference>
<dbReference type="InterPro" id="IPR004136">
    <property type="entry name" value="NMO"/>
</dbReference>
<keyword evidence="1" id="KW-0285">Flavoprotein</keyword>
<evidence type="ECO:0000256" key="3">
    <source>
        <dbReference type="ARBA" id="ARBA00023002"/>
    </source>
</evidence>